<dbReference type="OrthoDB" id="5516749at2"/>
<sequence length="327" mass="34196">MLWRVRTTLADRPGSLAVLARRCGEQSVNILGLQIFPGVDGVTDELVLRSPDGWALEDVAALVESAGGAHVSVGACTEHALVDGPTRFLHVLRDVVRGGLSPDAALAGLLETTPLTATEHARAAAFAEVVDELRERGLVVPPQDDVPEAAPVTGDVLVRKASYADTAGLMAMHGRCSHDTVFRHYGAPLARLDLRLARRMLVGEGTALVAVAGGDVVGFATVAPVEDGRAEVSLLVEDRWQRRGIGTRLLGAATRQAAEDGAEDVVMRGPAESPAAIALVFGSGLRARVKLSGDELVVTISTRGLTAVPEERAVSGATVMPLRPTPA</sequence>
<dbReference type="PANTHER" id="PTHR43877">
    <property type="entry name" value="AMINOALKYLPHOSPHONATE N-ACETYLTRANSFERASE-RELATED-RELATED"/>
    <property type="match status" value="1"/>
</dbReference>
<keyword evidence="1 4" id="KW-0808">Transferase</keyword>
<comment type="caution">
    <text evidence="4">The sequence shown here is derived from an EMBL/GenBank/DDBJ whole genome shotgun (WGS) entry which is preliminary data.</text>
</comment>
<dbReference type="CDD" id="cd04301">
    <property type="entry name" value="NAT_SF"/>
    <property type="match status" value="1"/>
</dbReference>
<evidence type="ECO:0000256" key="2">
    <source>
        <dbReference type="ARBA" id="ARBA00023315"/>
    </source>
</evidence>
<dbReference type="InterPro" id="IPR016181">
    <property type="entry name" value="Acyl_CoA_acyltransferase"/>
</dbReference>
<evidence type="ECO:0000256" key="1">
    <source>
        <dbReference type="ARBA" id="ARBA00022679"/>
    </source>
</evidence>
<dbReference type="Pfam" id="PF00583">
    <property type="entry name" value="Acetyltransf_1"/>
    <property type="match status" value="1"/>
</dbReference>
<dbReference type="GO" id="GO:0016747">
    <property type="term" value="F:acyltransferase activity, transferring groups other than amino-acyl groups"/>
    <property type="evidence" value="ECO:0007669"/>
    <property type="project" value="InterPro"/>
</dbReference>
<accession>A0A4Q5JC13</accession>
<dbReference type="EMBL" id="SDPU01000001">
    <property type="protein sequence ID" value="RYU15668.1"/>
    <property type="molecule type" value="Genomic_DNA"/>
</dbReference>
<reference evidence="4 5" key="1">
    <citation type="submission" date="2019-01" db="EMBL/GenBank/DDBJ databases">
        <title>Nocardioides guangzhouensis sp. nov., an actinobacterium isolated from soil.</title>
        <authorList>
            <person name="Fu Y."/>
            <person name="Cai Y."/>
            <person name="Lin Z."/>
            <person name="Chen P."/>
        </authorList>
    </citation>
    <scope>NUCLEOTIDE SEQUENCE [LARGE SCALE GENOMIC DNA]</scope>
    <source>
        <strain evidence="4 5">NBRC 105384</strain>
    </source>
</reference>
<gene>
    <name evidence="4" type="ORF">ETU37_00690</name>
</gene>
<dbReference type="PANTHER" id="PTHR43877:SF1">
    <property type="entry name" value="ACETYLTRANSFERASE"/>
    <property type="match status" value="1"/>
</dbReference>
<evidence type="ECO:0000313" key="5">
    <source>
        <dbReference type="Proteomes" id="UP000291189"/>
    </source>
</evidence>
<organism evidence="4 5">
    <name type="scientific">Nocardioides iriomotensis</name>
    <dbReference type="NCBI Taxonomy" id="715784"/>
    <lineage>
        <taxon>Bacteria</taxon>
        <taxon>Bacillati</taxon>
        <taxon>Actinomycetota</taxon>
        <taxon>Actinomycetes</taxon>
        <taxon>Propionibacteriales</taxon>
        <taxon>Nocardioidaceae</taxon>
        <taxon>Nocardioides</taxon>
    </lineage>
</organism>
<dbReference type="Gene3D" id="3.40.630.30">
    <property type="match status" value="1"/>
</dbReference>
<dbReference type="RefSeq" id="WP_129984951.1">
    <property type="nucleotide sequence ID" value="NZ_SDPU01000001.1"/>
</dbReference>
<dbReference type="SUPFAM" id="SSF55729">
    <property type="entry name" value="Acyl-CoA N-acyltransferases (Nat)"/>
    <property type="match status" value="1"/>
</dbReference>
<keyword evidence="2" id="KW-0012">Acyltransferase</keyword>
<dbReference type="InterPro" id="IPR000182">
    <property type="entry name" value="GNAT_dom"/>
</dbReference>
<dbReference type="Proteomes" id="UP000291189">
    <property type="component" value="Unassembled WGS sequence"/>
</dbReference>
<proteinExistence type="predicted"/>
<dbReference type="InterPro" id="IPR050832">
    <property type="entry name" value="Bact_Acetyltransf"/>
</dbReference>
<evidence type="ECO:0000313" key="4">
    <source>
        <dbReference type="EMBL" id="RYU15668.1"/>
    </source>
</evidence>
<name>A0A4Q5JC13_9ACTN</name>
<keyword evidence="5" id="KW-1185">Reference proteome</keyword>
<dbReference type="AlphaFoldDB" id="A0A4Q5JC13"/>
<evidence type="ECO:0000259" key="3">
    <source>
        <dbReference type="PROSITE" id="PS51186"/>
    </source>
</evidence>
<feature type="domain" description="N-acetyltransferase" evidence="3">
    <location>
        <begin position="156"/>
        <end position="325"/>
    </location>
</feature>
<protein>
    <submittedName>
        <fullName evidence="4">GNAT family N-acetyltransferase</fullName>
    </submittedName>
</protein>
<dbReference type="PROSITE" id="PS51186">
    <property type="entry name" value="GNAT"/>
    <property type="match status" value="1"/>
</dbReference>